<proteinExistence type="predicted"/>
<evidence type="ECO:0000313" key="3">
    <source>
        <dbReference type="Proteomes" id="UP001469553"/>
    </source>
</evidence>
<evidence type="ECO:0000256" key="1">
    <source>
        <dbReference type="SAM" id="MobiDB-lite"/>
    </source>
</evidence>
<comment type="caution">
    <text evidence="2">The sequence shown here is derived from an EMBL/GenBank/DDBJ whole genome shotgun (WGS) entry which is preliminary data.</text>
</comment>
<protein>
    <submittedName>
        <fullName evidence="2">Uncharacterized protein</fullName>
    </submittedName>
</protein>
<name>A0ABV0ZF24_9TELE</name>
<keyword evidence="3" id="KW-1185">Reference proteome</keyword>
<dbReference type="Proteomes" id="UP001469553">
    <property type="component" value="Unassembled WGS sequence"/>
</dbReference>
<organism evidence="2 3">
    <name type="scientific">Ameca splendens</name>
    <dbReference type="NCBI Taxonomy" id="208324"/>
    <lineage>
        <taxon>Eukaryota</taxon>
        <taxon>Metazoa</taxon>
        <taxon>Chordata</taxon>
        <taxon>Craniata</taxon>
        <taxon>Vertebrata</taxon>
        <taxon>Euteleostomi</taxon>
        <taxon>Actinopterygii</taxon>
        <taxon>Neopterygii</taxon>
        <taxon>Teleostei</taxon>
        <taxon>Neoteleostei</taxon>
        <taxon>Acanthomorphata</taxon>
        <taxon>Ovalentaria</taxon>
        <taxon>Atherinomorphae</taxon>
        <taxon>Cyprinodontiformes</taxon>
        <taxon>Goodeidae</taxon>
        <taxon>Ameca</taxon>
    </lineage>
</organism>
<accession>A0ABV0ZF24</accession>
<feature type="region of interest" description="Disordered" evidence="1">
    <location>
        <begin position="1"/>
        <end position="24"/>
    </location>
</feature>
<reference evidence="2 3" key="1">
    <citation type="submission" date="2021-06" db="EMBL/GenBank/DDBJ databases">
        <authorList>
            <person name="Palmer J.M."/>
        </authorList>
    </citation>
    <scope>NUCLEOTIDE SEQUENCE [LARGE SCALE GENOMIC DNA]</scope>
    <source>
        <strain evidence="2 3">AS_MEX2019</strain>
        <tissue evidence="2">Muscle</tissue>
    </source>
</reference>
<gene>
    <name evidence="2" type="ORF">AMECASPLE_023885</name>
</gene>
<evidence type="ECO:0000313" key="2">
    <source>
        <dbReference type="EMBL" id="MEQ2304141.1"/>
    </source>
</evidence>
<sequence>MDLPGAQNSCKPKGREGPQANTPPSSCIKCSLCLFCIWNCTRALDFQALILHAMLWRVLETTPCCSNHDPPFLSYLQPYSSEITSWKYQTIAHRHVHPLTRVLQQAIIHHQHASPDPSGRSSLVSVSFCLITYKL</sequence>
<feature type="compositionally biased region" description="Polar residues" evidence="1">
    <location>
        <begin position="1"/>
        <end position="10"/>
    </location>
</feature>
<dbReference type="EMBL" id="JAHRIP010058666">
    <property type="protein sequence ID" value="MEQ2304141.1"/>
    <property type="molecule type" value="Genomic_DNA"/>
</dbReference>